<dbReference type="GO" id="GO:0046872">
    <property type="term" value="F:metal ion binding"/>
    <property type="evidence" value="ECO:0007669"/>
    <property type="project" value="UniProtKB-KW"/>
</dbReference>
<dbReference type="Gene3D" id="2.60.40.790">
    <property type="match status" value="1"/>
</dbReference>
<evidence type="ECO:0000259" key="6">
    <source>
        <dbReference type="PROSITE" id="PS51401"/>
    </source>
</evidence>
<gene>
    <name evidence="7" type="ORF">M407DRAFT_19894</name>
</gene>
<evidence type="ECO:0000256" key="2">
    <source>
        <dbReference type="ARBA" id="ARBA00022737"/>
    </source>
</evidence>
<dbReference type="PROSITE" id="PS51401">
    <property type="entry name" value="CHORD"/>
    <property type="match status" value="2"/>
</dbReference>
<dbReference type="HOGENOM" id="CLU_040079_1_0_1"/>
<reference evidence="8" key="2">
    <citation type="submission" date="2015-01" db="EMBL/GenBank/DDBJ databases">
        <title>Evolutionary Origins and Diversification of the Mycorrhizal Mutualists.</title>
        <authorList>
            <consortium name="DOE Joint Genome Institute"/>
            <consortium name="Mycorrhizal Genomics Consortium"/>
            <person name="Kohler A."/>
            <person name="Kuo A."/>
            <person name="Nagy L.G."/>
            <person name="Floudas D."/>
            <person name="Copeland A."/>
            <person name="Barry K.W."/>
            <person name="Cichocki N."/>
            <person name="Veneault-Fourrey C."/>
            <person name="LaButti K."/>
            <person name="Lindquist E.A."/>
            <person name="Lipzen A."/>
            <person name="Lundell T."/>
            <person name="Morin E."/>
            <person name="Murat C."/>
            <person name="Riley R."/>
            <person name="Ohm R."/>
            <person name="Sun H."/>
            <person name="Tunlid A."/>
            <person name="Henrissat B."/>
            <person name="Grigoriev I.V."/>
            <person name="Hibbett D.S."/>
            <person name="Martin F."/>
        </authorList>
    </citation>
    <scope>NUCLEOTIDE SEQUENCE [LARGE SCALE GENOMIC DNA]</scope>
    <source>
        <strain evidence="8">MUT 4182</strain>
    </source>
</reference>
<dbReference type="PANTHER" id="PTHR46983">
    <property type="entry name" value="CYSTEINE AND HISTIDINE-RICH DOMAIN-CONTAINING PROTEIN 1"/>
    <property type="match status" value="1"/>
</dbReference>
<dbReference type="Pfam" id="PF04968">
    <property type="entry name" value="CHORD"/>
    <property type="match status" value="2"/>
</dbReference>
<reference evidence="7 8" key="1">
    <citation type="submission" date="2014-04" db="EMBL/GenBank/DDBJ databases">
        <authorList>
            <consortium name="DOE Joint Genome Institute"/>
            <person name="Kuo A."/>
            <person name="Girlanda M."/>
            <person name="Perotto S."/>
            <person name="Kohler A."/>
            <person name="Nagy L.G."/>
            <person name="Floudas D."/>
            <person name="Copeland A."/>
            <person name="Barry K.W."/>
            <person name="Cichocki N."/>
            <person name="Veneault-Fourrey C."/>
            <person name="LaButti K."/>
            <person name="Lindquist E.A."/>
            <person name="Lipzen A."/>
            <person name="Lundell T."/>
            <person name="Morin E."/>
            <person name="Murat C."/>
            <person name="Sun H."/>
            <person name="Tunlid A."/>
            <person name="Henrissat B."/>
            <person name="Grigoriev I.V."/>
            <person name="Hibbett D.S."/>
            <person name="Martin F."/>
            <person name="Nordberg H.P."/>
            <person name="Cantor M.N."/>
            <person name="Hua S.X."/>
        </authorList>
    </citation>
    <scope>NUCLEOTIDE SEQUENCE [LARGE SCALE GENOMIC DNA]</scope>
    <source>
        <strain evidence="7 8">MUT 4182</strain>
    </source>
</reference>
<dbReference type="STRING" id="1051891.A0A0C3MB94"/>
<organism evidence="7 8">
    <name type="scientific">Tulasnella calospora MUT 4182</name>
    <dbReference type="NCBI Taxonomy" id="1051891"/>
    <lineage>
        <taxon>Eukaryota</taxon>
        <taxon>Fungi</taxon>
        <taxon>Dikarya</taxon>
        <taxon>Basidiomycota</taxon>
        <taxon>Agaricomycotina</taxon>
        <taxon>Agaricomycetes</taxon>
        <taxon>Cantharellales</taxon>
        <taxon>Tulasnellaceae</taxon>
        <taxon>Tulasnella</taxon>
    </lineage>
</organism>
<sequence>MASELLKCSRPGCGKMYDPKTAGANSCVYHPGQPIFHEGLKSWNCCQDLPGHKPALDWEGFQAIPGCTTGQHMTKAPAPKPAPSPAASSSSSTPRNVGTTSDGKEVYSTGLSAKPSASEPSRTSTPVPPPKVEEDEDDPSVPVAEGSRCLRNGCKVTFINDEESRNGDGESAKCVYHPKAPIFHEGSKGYQCCKPKVLEFEEFLKIQGCKTGRHVFVKKAKSTDPVQELVKPRIDHYQTLDKVHVSVFAKKVDASSSEVKFEDEKVHLQLNLPDGKRCIQSLDLWAPIDPSTSTYKVLGTKVDIVLVKQQPKSWTLLEKTAAELPAGFGFTFSAGGRTGTTGAKDLVLDPNNLAK</sequence>
<dbReference type="SUPFAM" id="SSF49764">
    <property type="entry name" value="HSP20-like chaperones"/>
    <property type="match status" value="1"/>
</dbReference>
<name>A0A0C3MB94_9AGAM</name>
<keyword evidence="1" id="KW-0479">Metal-binding</keyword>
<evidence type="ECO:0000313" key="8">
    <source>
        <dbReference type="Proteomes" id="UP000054248"/>
    </source>
</evidence>
<feature type="region of interest" description="Disordered" evidence="4">
    <location>
        <begin position="69"/>
        <end position="145"/>
    </location>
</feature>
<dbReference type="InterPro" id="IPR007051">
    <property type="entry name" value="CHORD_dom"/>
</dbReference>
<dbReference type="Pfam" id="PF04969">
    <property type="entry name" value="CS"/>
    <property type="match status" value="1"/>
</dbReference>
<protein>
    <recommendedName>
        <fullName evidence="9">CS domain-containing protein</fullName>
    </recommendedName>
</protein>
<evidence type="ECO:0000259" key="5">
    <source>
        <dbReference type="PROSITE" id="PS51203"/>
    </source>
</evidence>
<evidence type="ECO:0000256" key="1">
    <source>
        <dbReference type="ARBA" id="ARBA00022723"/>
    </source>
</evidence>
<evidence type="ECO:0000313" key="7">
    <source>
        <dbReference type="EMBL" id="KIO31012.1"/>
    </source>
</evidence>
<dbReference type="AlphaFoldDB" id="A0A0C3MB94"/>
<keyword evidence="8" id="KW-1185">Reference proteome</keyword>
<dbReference type="EMBL" id="KN822966">
    <property type="protein sequence ID" value="KIO31012.1"/>
    <property type="molecule type" value="Genomic_DNA"/>
</dbReference>
<dbReference type="PANTHER" id="PTHR46983:SF3">
    <property type="entry name" value="CHPADIPLOID STATE MAINTENANCE PROTEIN CHPA"/>
    <property type="match status" value="1"/>
</dbReference>
<evidence type="ECO:0000256" key="4">
    <source>
        <dbReference type="SAM" id="MobiDB-lite"/>
    </source>
</evidence>
<feature type="compositionally biased region" description="Low complexity" evidence="4">
    <location>
        <begin position="85"/>
        <end position="94"/>
    </location>
</feature>
<evidence type="ECO:0008006" key="9">
    <source>
        <dbReference type="Google" id="ProtNLM"/>
    </source>
</evidence>
<evidence type="ECO:0000256" key="3">
    <source>
        <dbReference type="ARBA" id="ARBA00022833"/>
    </source>
</evidence>
<feature type="domain" description="CS" evidence="5">
    <location>
        <begin position="229"/>
        <end position="318"/>
    </location>
</feature>
<dbReference type="Proteomes" id="UP000054248">
    <property type="component" value="Unassembled WGS sequence"/>
</dbReference>
<dbReference type="CDD" id="cd06466">
    <property type="entry name" value="p23_CS_SGT1_like"/>
    <property type="match status" value="1"/>
</dbReference>
<accession>A0A0C3MB94</accession>
<keyword evidence="2" id="KW-0677">Repeat</keyword>
<proteinExistence type="predicted"/>
<dbReference type="Gene3D" id="4.10.1130.20">
    <property type="match status" value="2"/>
</dbReference>
<dbReference type="InterPro" id="IPR007052">
    <property type="entry name" value="CS_dom"/>
</dbReference>
<dbReference type="InterPro" id="IPR039790">
    <property type="entry name" value="CHRD1"/>
</dbReference>
<dbReference type="OrthoDB" id="1898560at2759"/>
<feature type="domain" description="CHORD" evidence="6">
    <location>
        <begin position="149"/>
        <end position="214"/>
    </location>
</feature>
<keyword evidence="3" id="KW-0862">Zinc</keyword>
<dbReference type="InterPro" id="IPR008978">
    <property type="entry name" value="HSP20-like_chaperone"/>
</dbReference>
<dbReference type="PROSITE" id="PS51203">
    <property type="entry name" value="CS"/>
    <property type="match status" value="1"/>
</dbReference>
<feature type="domain" description="CHORD" evidence="6">
    <location>
        <begin position="8"/>
        <end position="72"/>
    </location>
</feature>